<protein>
    <submittedName>
        <fullName evidence="1">Uncharacterized protein</fullName>
    </submittedName>
</protein>
<dbReference type="EMBL" id="MT143976">
    <property type="protein sequence ID" value="QJA44447.1"/>
    <property type="molecule type" value="Genomic_DNA"/>
</dbReference>
<name>A0A6H1ZAP8_9ZZZZ</name>
<evidence type="ECO:0000313" key="1">
    <source>
        <dbReference type="EMBL" id="QJA44447.1"/>
    </source>
</evidence>
<organism evidence="1">
    <name type="scientific">viral metagenome</name>
    <dbReference type="NCBI Taxonomy" id="1070528"/>
    <lineage>
        <taxon>unclassified sequences</taxon>
        <taxon>metagenomes</taxon>
        <taxon>organismal metagenomes</taxon>
    </lineage>
</organism>
<evidence type="ECO:0000313" key="2">
    <source>
        <dbReference type="EMBL" id="QJA86558.1"/>
    </source>
</evidence>
<reference evidence="1" key="1">
    <citation type="submission" date="2020-03" db="EMBL/GenBank/DDBJ databases">
        <title>The deep terrestrial virosphere.</title>
        <authorList>
            <person name="Holmfeldt K."/>
            <person name="Nilsson E."/>
            <person name="Simone D."/>
            <person name="Lopez-Fernandez M."/>
            <person name="Wu X."/>
            <person name="de Brujin I."/>
            <person name="Lundin D."/>
            <person name="Andersson A."/>
            <person name="Bertilsson S."/>
            <person name="Dopson M."/>
        </authorList>
    </citation>
    <scope>NUCLEOTIDE SEQUENCE</scope>
    <source>
        <strain evidence="2">MM415B03166</strain>
        <strain evidence="1">TM448A00108</strain>
        <strain evidence="3">TM448B00355</strain>
    </source>
</reference>
<evidence type="ECO:0000313" key="3">
    <source>
        <dbReference type="EMBL" id="QJH95193.1"/>
    </source>
</evidence>
<sequence>MSERDPYLLDPEDAKKTIEETKMSSVGVICPFRNASMGKKCHVCEKLKRVYETSVKGDERWQAAGKKGAKCSWFANIVFPSNPNKSVVAVFGKKTGSDVVYKNQAGEWLDIAHPKSGRGREMKLTKSRDDSGYNTYSIFPDLEKASWDIPEEVLKNLVNLDQENLIVLVKNNTEEIFKFSSLKMDETIRFRFCPPWDSGNGNKKILTPLFRHWGGVTEEEVRGEVELDLDVSDVEPEVAVDEGSILDDTPTVDSHVEAREPCFGRDNFYDKNDQECKGCKEFTDCTIAVKASL</sequence>
<dbReference type="EMBL" id="MT142643">
    <property type="protein sequence ID" value="QJA86558.1"/>
    <property type="molecule type" value="Genomic_DNA"/>
</dbReference>
<proteinExistence type="predicted"/>
<accession>A0A6H1ZAP8</accession>
<gene>
    <name evidence="2" type="ORF">MM415B03166_0002</name>
    <name evidence="1" type="ORF">TM448A00108_0074</name>
    <name evidence="3" type="ORF">TM448B00355_0046</name>
</gene>
<dbReference type="AlphaFoldDB" id="A0A6H1ZAP8"/>
<dbReference type="EMBL" id="MT144614">
    <property type="protein sequence ID" value="QJH95193.1"/>
    <property type="molecule type" value="Genomic_DNA"/>
</dbReference>